<evidence type="ECO:0000256" key="11">
    <source>
        <dbReference type="SAM" id="Phobius"/>
    </source>
</evidence>
<feature type="transmembrane region" description="Helical" evidence="11">
    <location>
        <begin position="1823"/>
        <end position="1852"/>
    </location>
</feature>
<feature type="compositionally biased region" description="Polar residues" evidence="10">
    <location>
        <begin position="157"/>
        <end position="169"/>
    </location>
</feature>
<feature type="compositionally biased region" description="Low complexity" evidence="10">
    <location>
        <begin position="86"/>
        <end position="117"/>
    </location>
</feature>
<dbReference type="Pfam" id="PF23605">
    <property type="entry name" value="FKS1_dom2"/>
    <property type="match status" value="1"/>
</dbReference>
<feature type="region of interest" description="Disordered" evidence="10">
    <location>
        <begin position="1"/>
        <end position="123"/>
    </location>
</feature>
<feature type="transmembrane region" description="Helical" evidence="11">
    <location>
        <begin position="689"/>
        <end position="714"/>
    </location>
</feature>
<feature type="region of interest" description="Disordered" evidence="10">
    <location>
        <begin position="135"/>
        <end position="169"/>
    </location>
</feature>
<keyword evidence="8 11" id="KW-0472">Membrane</keyword>
<proteinExistence type="inferred from homology"/>
<keyword evidence="5" id="KW-0808">Transferase</keyword>
<comment type="subcellular location">
    <subcellularLocation>
        <location evidence="1">Membrane</location>
        <topology evidence="1">Multi-pass membrane protein</topology>
    </subcellularLocation>
</comment>
<dbReference type="GO" id="GO:0006075">
    <property type="term" value="P:(1-&gt;3)-beta-D-glucan biosynthetic process"/>
    <property type="evidence" value="ECO:0007669"/>
    <property type="project" value="InterPro"/>
</dbReference>
<feature type="transmembrane region" description="Helical" evidence="11">
    <location>
        <begin position="563"/>
        <end position="582"/>
    </location>
</feature>
<dbReference type="InterPro" id="IPR003440">
    <property type="entry name" value="Glyco_trans_48_dom"/>
</dbReference>
<feature type="transmembrane region" description="Helical" evidence="11">
    <location>
        <begin position="635"/>
        <end position="654"/>
    </location>
</feature>
<evidence type="ECO:0000256" key="10">
    <source>
        <dbReference type="SAM" id="MobiDB-lite"/>
    </source>
</evidence>
<comment type="catalytic activity">
    <reaction evidence="9">
        <text>[(1-&gt;3)-beta-D-glucosyl](n) + UDP-alpha-D-glucose = [(1-&gt;3)-beta-D-glucosyl](n+1) + UDP + H(+)</text>
        <dbReference type="Rhea" id="RHEA:21476"/>
        <dbReference type="Rhea" id="RHEA-COMP:11146"/>
        <dbReference type="Rhea" id="RHEA-COMP:14303"/>
        <dbReference type="ChEBI" id="CHEBI:15378"/>
        <dbReference type="ChEBI" id="CHEBI:37671"/>
        <dbReference type="ChEBI" id="CHEBI:58223"/>
        <dbReference type="ChEBI" id="CHEBI:58885"/>
        <dbReference type="EC" id="2.4.1.34"/>
    </reaction>
</comment>
<dbReference type="Pfam" id="PF14288">
    <property type="entry name" value="FKS1_dom1"/>
    <property type="match status" value="1"/>
</dbReference>
<evidence type="ECO:0000259" key="12">
    <source>
        <dbReference type="SMART" id="SM01205"/>
    </source>
</evidence>
<evidence type="ECO:0000256" key="2">
    <source>
        <dbReference type="ARBA" id="ARBA00009040"/>
    </source>
</evidence>
<dbReference type="InterPro" id="IPR056261">
    <property type="entry name" value="FKS1-like_dom2"/>
</dbReference>
<evidence type="ECO:0000256" key="3">
    <source>
        <dbReference type="ARBA" id="ARBA00012589"/>
    </source>
</evidence>
<feature type="transmembrane region" description="Helical" evidence="11">
    <location>
        <begin position="602"/>
        <end position="623"/>
    </location>
</feature>
<comment type="similarity">
    <text evidence="2">Belongs to the glycosyltransferase 48 family.</text>
</comment>
<dbReference type="PANTHER" id="PTHR12741:SF48">
    <property type="entry name" value="1,3-BETA-GLUCAN SYNTHASE COMPONENT FKS1-RELATED"/>
    <property type="match status" value="1"/>
</dbReference>
<feature type="transmembrane region" description="Helical" evidence="11">
    <location>
        <begin position="1676"/>
        <end position="1699"/>
    </location>
</feature>
<reference evidence="13" key="1">
    <citation type="submission" date="2020-12" db="EMBL/GenBank/DDBJ databases">
        <title>Metabolic potential, ecology and presence of endohyphal bacteria is reflected in genomic diversity of Mucoromycotina.</title>
        <authorList>
            <person name="Muszewska A."/>
            <person name="Okrasinska A."/>
            <person name="Steczkiewicz K."/>
            <person name="Drgas O."/>
            <person name="Orlowska M."/>
            <person name="Perlinska-Lenart U."/>
            <person name="Aleksandrzak-Piekarczyk T."/>
            <person name="Szatraj K."/>
            <person name="Zielenkiewicz U."/>
            <person name="Pilsyk S."/>
            <person name="Malc E."/>
            <person name="Mieczkowski P."/>
            <person name="Kruszewska J.S."/>
            <person name="Biernat P."/>
            <person name="Pawlowska J."/>
        </authorList>
    </citation>
    <scope>NUCLEOTIDE SEQUENCE</scope>
    <source>
        <strain evidence="13">CBS 226.32</strain>
    </source>
</reference>
<feature type="transmembrane region" description="Helical" evidence="11">
    <location>
        <begin position="1429"/>
        <end position="1450"/>
    </location>
</feature>
<evidence type="ECO:0000256" key="7">
    <source>
        <dbReference type="ARBA" id="ARBA00022989"/>
    </source>
</evidence>
<feature type="transmembrane region" description="Helical" evidence="11">
    <location>
        <begin position="532"/>
        <end position="551"/>
    </location>
</feature>
<feature type="transmembrane region" description="Helical" evidence="11">
    <location>
        <begin position="1719"/>
        <end position="1742"/>
    </location>
</feature>
<keyword evidence="6 11" id="KW-0812">Transmembrane</keyword>
<dbReference type="Proteomes" id="UP000650833">
    <property type="component" value="Unassembled WGS sequence"/>
</dbReference>
<evidence type="ECO:0000313" key="13">
    <source>
        <dbReference type="EMBL" id="KAG2201138.1"/>
    </source>
</evidence>
<feature type="domain" description="1,3-beta-glucan synthase component FKS1-like" evidence="12">
    <location>
        <begin position="373"/>
        <end position="485"/>
    </location>
</feature>
<keyword evidence="14" id="KW-1185">Reference proteome</keyword>
<dbReference type="EMBL" id="JAEPRC010000294">
    <property type="protein sequence ID" value="KAG2201138.1"/>
    <property type="molecule type" value="Genomic_DNA"/>
</dbReference>
<feature type="transmembrane region" description="Helical" evidence="11">
    <location>
        <begin position="1631"/>
        <end position="1656"/>
    </location>
</feature>
<dbReference type="GO" id="GO:0005886">
    <property type="term" value="C:plasma membrane"/>
    <property type="evidence" value="ECO:0007669"/>
    <property type="project" value="TreeGrafter"/>
</dbReference>
<feature type="compositionally biased region" description="Polar residues" evidence="10">
    <location>
        <begin position="73"/>
        <end position="85"/>
    </location>
</feature>
<feature type="transmembrane region" description="Helical" evidence="11">
    <location>
        <begin position="1377"/>
        <end position="1402"/>
    </location>
</feature>
<feature type="transmembrane region" description="Helical" evidence="11">
    <location>
        <begin position="1524"/>
        <end position="1542"/>
    </location>
</feature>
<dbReference type="SMART" id="SM01205">
    <property type="entry name" value="FKS1_dom1"/>
    <property type="match status" value="1"/>
</dbReference>
<dbReference type="PANTHER" id="PTHR12741">
    <property type="entry name" value="LYST-INTERACTING PROTEIN LIP5 DOPAMINE RESPONSIVE PROTEIN DRG-1"/>
    <property type="match status" value="1"/>
</dbReference>
<evidence type="ECO:0000256" key="1">
    <source>
        <dbReference type="ARBA" id="ARBA00004141"/>
    </source>
</evidence>
<comment type="caution">
    <text evidence="13">The sequence shown here is derived from an EMBL/GenBank/DDBJ whole genome shotgun (WGS) entry which is preliminary data.</text>
</comment>
<organism evidence="13 14">
    <name type="scientific">Mucor plumbeus</name>
    <dbReference type="NCBI Taxonomy" id="97098"/>
    <lineage>
        <taxon>Eukaryota</taxon>
        <taxon>Fungi</taxon>
        <taxon>Fungi incertae sedis</taxon>
        <taxon>Mucoromycota</taxon>
        <taxon>Mucoromycotina</taxon>
        <taxon>Mucoromycetes</taxon>
        <taxon>Mucorales</taxon>
        <taxon>Mucorineae</taxon>
        <taxon>Mucoraceae</taxon>
        <taxon>Mucor</taxon>
    </lineage>
</organism>
<dbReference type="GO" id="GO:0000148">
    <property type="term" value="C:1,3-beta-D-glucan synthase complex"/>
    <property type="evidence" value="ECO:0007669"/>
    <property type="project" value="InterPro"/>
</dbReference>
<keyword evidence="4" id="KW-0328">Glycosyltransferase</keyword>
<dbReference type="OrthoDB" id="1880850at2759"/>
<dbReference type="InterPro" id="IPR026899">
    <property type="entry name" value="FKS1-like_dom1"/>
</dbReference>
<evidence type="ECO:0000256" key="4">
    <source>
        <dbReference type="ARBA" id="ARBA00022676"/>
    </source>
</evidence>
<dbReference type="GO" id="GO:0051278">
    <property type="term" value="P:fungal-type cell wall polysaccharide biosynthetic process"/>
    <property type="evidence" value="ECO:0007669"/>
    <property type="project" value="TreeGrafter"/>
</dbReference>
<keyword evidence="7 11" id="KW-1133">Transmembrane helix</keyword>
<evidence type="ECO:0000256" key="5">
    <source>
        <dbReference type="ARBA" id="ARBA00022679"/>
    </source>
</evidence>
<evidence type="ECO:0000256" key="9">
    <source>
        <dbReference type="ARBA" id="ARBA00047777"/>
    </source>
</evidence>
<evidence type="ECO:0000256" key="6">
    <source>
        <dbReference type="ARBA" id="ARBA00022692"/>
    </source>
</evidence>
<dbReference type="EC" id="2.4.1.34" evidence="3"/>
<evidence type="ECO:0000313" key="14">
    <source>
        <dbReference type="Proteomes" id="UP000650833"/>
    </source>
</evidence>
<protein>
    <recommendedName>
        <fullName evidence="3">1,3-beta-glucan synthase</fullName>
        <ecNumber evidence="3">2.4.1.34</ecNumber>
    </recommendedName>
</protein>
<dbReference type="Pfam" id="PF02364">
    <property type="entry name" value="Glucan_synthase"/>
    <property type="match status" value="1"/>
</dbReference>
<feature type="compositionally biased region" description="Polar residues" evidence="10">
    <location>
        <begin position="25"/>
        <end position="41"/>
    </location>
</feature>
<dbReference type="GO" id="GO:0003843">
    <property type="term" value="F:1,3-beta-D-glucan synthase activity"/>
    <property type="evidence" value="ECO:0007669"/>
    <property type="project" value="UniProtKB-EC"/>
</dbReference>
<feature type="transmembrane region" description="Helical" evidence="11">
    <location>
        <begin position="742"/>
        <end position="760"/>
    </location>
</feature>
<feature type="transmembrane region" description="Helical" evidence="11">
    <location>
        <begin position="1873"/>
        <end position="1899"/>
    </location>
</feature>
<sequence>MEEDSISIKKKKSSDSVPALEFYAPTSSVDNSTSKSPLPDTQHTHQQKNSSNNYDSEESTSNHQDFPEIRDFYTNNAGQPTTTLNSSSSSSDIRKSTLSKTSSLASSSESISSNHSLPILPPRSASEGEIRQLHEEHRQHHGNTKSEFPPQYVSAPAPSTTPVSIASSAPSNNDIFDVDVLAALTDGEDGRYMRYASSADSMLALLESRKYKGNKGLPNDSQASIQSSHGTIKPSNNLNMLTGFATEDSPYPAWGPEDNVPISFKQLDNIFLTMANKFGFQQDSVRNMIDHLKVMLDSRASRLSPQLALDSLHADYIGGENANYRKWYFASQMDTYDQTEQEKQAAIEIGNEHEQLLRMQEKWSLRMRNLSNPEKVRDLALYLCLWGEAAPVRFTPEAMCFIYKMASDFYCHETTAETAPDVEEGDYLDQVVSPLYNFFRDQIYVMSNGKYAKREKDHNQVVGYDDVNQFFWHSTFYDKILVSAGKEHTLGKLLPHERYNALKDVNWEKTFKKTYLEKRTWMHASINFSRVWVIHIVTFWYYIMANAYSLYLNVDKDIAKEEVSVQISIVALGGVVACLLVLTGSCAELAYLPTSWHNSRYVLRRIGFLVLLMAINAGPSYYCIIMDRTSFISKLVSIIQLLVSVATTLLLSIVPSSRLFMRASQHTREELANEHFTANFPALKRIDRIMSICLWVCVFACKLLESYFFLALSFKDPLTVISTMKITNCNDALIGTMLCEQMPRITIFIMFLMDMVLYFLDTYLWYIIWNTVFSVSRSFYLGISIWSPWRNIFSNLPKRIFVKLLATPDIQVKYKPKVLCSQIWNAIVITMYREHLITVDHAQRMLYQQEVNPMDGSRTLKAPTFFVSQEDTSFKTEYFPQSGEAERRIHFFAQSLTTPMPPPHPVECMPTFTVLTPHYGEKILLSLREIIREEDTSTRVTLLEYLKQLHAVEWENFVKDTKILVDDDDRRSLDPGARSDSELSVAGALEKDLVKSDIDDLPFYCIGFKSSKPEYTLRTRIWASLRAQTLYRTVSGFMNYRKAIKLLYRVENPETVQLYGDDKEGLDQDLDKLSRRKFKFLVAMQRYAKFNPSEAEDAEFLFKAFPDLQVAYVDEEISESGEITYFSALIDGTCEMNEAGKRKPRFRVRLPGNPILGDGKSDNQNHAIIFYRGEFLQLIDANQDNYLEECLKIRNVLGEFETLEPSQISPYSAAYPKSDRSPVAIVGAREYIFSENVGVLGDVAAGKEQTFGTLTQRIMAKIGGKLHYGHPDFLNAIFMNTRGGVSKAQKGLHLNEDIYAGMNAFTRGGRIKHTEYFQCGKGRDLGFGSILNFTTKIGTGMGEQMLSREYYYIGTQLPLDRFLTFYYAHPGFHINNIFIMMSVQMFMLAILFVSAMGATLTICEYNADAPPEAPLIPDGCYNLVPIFDWVKRCILSIFVVFFAAFLPLFLQELTERGFWRSLTRMGRHFMSLSPLFEIFVTQIYTNSVLDNLVYGGAQYIGTGRGFATSRIPFSTLYSRFTGPSIYIGARNLIIMLFASIAYWIPHLLYFWFTVVALIVSPFVFNPNQFAPVDFLVDYKEFIRWLSRGNSKTHANSWISHTRASRARITGYKRGKPTEATNKIGDMPRAGIGAIFVSEVILPFFYAVLCVIPYAFVKSFDTTDPTLPATPATGPSPLIRIGIMAFAPIILNIVGLMIFFGMSVGIGSILSIWLVKFGSLLAALAHAWSVICVIIIFEVFFLLEDWKLTNVVLGMIAVVAIQRFVLKLLTVCCLTREFKQDETNRGWWTGKWYGRGLGWHVITQPGREFICKIIEMTEFSTDFILGHVILFFLSLFIIIPCINTAHSLMLFWLRPSKQIRAHIWTAKQRRERKRVAICYGIMFYSIFLLFIGLIAAPMILGKSLLSGIVPVHNIPI</sequence>
<accession>A0A8H7QYS0</accession>
<gene>
    <name evidence="13" type="ORF">INT46_011869</name>
</gene>
<feature type="transmembrane region" description="Helical" evidence="11">
    <location>
        <begin position="1548"/>
        <end position="1564"/>
    </location>
</feature>
<name>A0A8H7QYS0_9FUNG</name>
<feature type="compositionally biased region" description="Polar residues" evidence="10">
    <location>
        <begin position="47"/>
        <end position="64"/>
    </location>
</feature>
<evidence type="ECO:0000256" key="8">
    <source>
        <dbReference type="ARBA" id="ARBA00023136"/>
    </source>
</evidence>